<gene>
    <name evidence="1" type="primary">Dsec\GM16081</name>
    <name evidence="1" type="ORF">Dsec_GM16081</name>
</gene>
<evidence type="ECO:0000313" key="2">
    <source>
        <dbReference type="Proteomes" id="UP000001292"/>
    </source>
</evidence>
<sequence>MGMCPESYLALFFRSELSALECAKRERFVQIYLAQLSHPKIHSITRQPSSE</sequence>
<dbReference type="HOGENOM" id="CLU_3108646_0_0_1"/>
<accession>B4HXQ3</accession>
<keyword evidence="2" id="KW-1185">Reference proteome</keyword>
<proteinExistence type="predicted"/>
<organism evidence="2">
    <name type="scientific">Drosophila sechellia</name>
    <name type="common">Fruit fly</name>
    <dbReference type="NCBI Taxonomy" id="7238"/>
    <lineage>
        <taxon>Eukaryota</taxon>
        <taxon>Metazoa</taxon>
        <taxon>Ecdysozoa</taxon>
        <taxon>Arthropoda</taxon>
        <taxon>Hexapoda</taxon>
        <taxon>Insecta</taxon>
        <taxon>Pterygota</taxon>
        <taxon>Neoptera</taxon>
        <taxon>Endopterygota</taxon>
        <taxon>Diptera</taxon>
        <taxon>Brachycera</taxon>
        <taxon>Muscomorpha</taxon>
        <taxon>Ephydroidea</taxon>
        <taxon>Drosophilidae</taxon>
        <taxon>Drosophila</taxon>
        <taxon>Sophophora</taxon>
    </lineage>
</organism>
<evidence type="ECO:0000313" key="1">
    <source>
        <dbReference type="EMBL" id="EDW51833.1"/>
    </source>
</evidence>
<dbReference type="AlphaFoldDB" id="B4HXQ3"/>
<protein>
    <submittedName>
        <fullName evidence="1">GM16081</fullName>
    </submittedName>
</protein>
<reference evidence="1 2" key="1">
    <citation type="journal article" date="2007" name="Nature">
        <title>Evolution of genes and genomes on the Drosophila phylogeny.</title>
        <authorList>
            <consortium name="Drosophila 12 Genomes Consortium"/>
            <person name="Clark A.G."/>
            <person name="Eisen M.B."/>
            <person name="Smith D.R."/>
            <person name="Bergman C.M."/>
            <person name="Oliver B."/>
            <person name="Markow T.A."/>
            <person name="Kaufman T.C."/>
            <person name="Kellis M."/>
            <person name="Gelbart W."/>
            <person name="Iyer V.N."/>
            <person name="Pollard D.A."/>
            <person name="Sackton T.B."/>
            <person name="Larracuente A.M."/>
            <person name="Singh N.D."/>
            <person name="Abad J.P."/>
            <person name="Abt D.N."/>
            <person name="Adryan B."/>
            <person name="Aguade M."/>
            <person name="Akashi H."/>
            <person name="Anderson W.W."/>
            <person name="Aquadro C.F."/>
            <person name="Ardell D.H."/>
            <person name="Arguello R."/>
            <person name="Artieri C.G."/>
            <person name="Barbash D.A."/>
            <person name="Barker D."/>
            <person name="Barsanti P."/>
            <person name="Batterham P."/>
            <person name="Batzoglou S."/>
            <person name="Begun D."/>
            <person name="Bhutkar A."/>
            <person name="Blanco E."/>
            <person name="Bosak S.A."/>
            <person name="Bradley R.K."/>
            <person name="Brand A.D."/>
            <person name="Brent M.R."/>
            <person name="Brooks A.N."/>
            <person name="Brown R.H."/>
            <person name="Butlin R.K."/>
            <person name="Caggese C."/>
            <person name="Calvi B.R."/>
            <person name="Bernardo de Carvalho A."/>
            <person name="Caspi A."/>
            <person name="Castrezana S."/>
            <person name="Celniker S.E."/>
            <person name="Chang J.L."/>
            <person name="Chapple C."/>
            <person name="Chatterji S."/>
            <person name="Chinwalla A."/>
            <person name="Civetta A."/>
            <person name="Clifton S.W."/>
            <person name="Comeron J.M."/>
            <person name="Costello J.C."/>
            <person name="Coyne J.A."/>
            <person name="Daub J."/>
            <person name="David R.G."/>
            <person name="Delcher A.L."/>
            <person name="Delehaunty K."/>
            <person name="Do C.B."/>
            <person name="Ebling H."/>
            <person name="Edwards K."/>
            <person name="Eickbush T."/>
            <person name="Evans J.D."/>
            <person name="Filipski A."/>
            <person name="Findeiss S."/>
            <person name="Freyhult E."/>
            <person name="Fulton L."/>
            <person name="Fulton R."/>
            <person name="Garcia A.C."/>
            <person name="Gardiner A."/>
            <person name="Garfield D.A."/>
            <person name="Garvin B.E."/>
            <person name="Gibson G."/>
            <person name="Gilbert D."/>
            <person name="Gnerre S."/>
            <person name="Godfrey J."/>
            <person name="Good R."/>
            <person name="Gotea V."/>
            <person name="Gravely B."/>
            <person name="Greenberg A.J."/>
            <person name="Griffiths-Jones S."/>
            <person name="Gross S."/>
            <person name="Guigo R."/>
            <person name="Gustafson E.A."/>
            <person name="Haerty W."/>
            <person name="Hahn M.W."/>
            <person name="Halligan D.L."/>
            <person name="Halpern A.L."/>
            <person name="Halter G.M."/>
            <person name="Han M.V."/>
            <person name="Heger A."/>
            <person name="Hillier L."/>
            <person name="Hinrichs A.S."/>
            <person name="Holmes I."/>
            <person name="Hoskins R.A."/>
            <person name="Hubisz M.J."/>
            <person name="Hultmark D."/>
            <person name="Huntley M.A."/>
            <person name="Jaffe D.B."/>
            <person name="Jagadeeshan S."/>
            <person name="Jeck W.R."/>
            <person name="Johnson J."/>
            <person name="Jones C.D."/>
            <person name="Jordan W.C."/>
            <person name="Karpen G.H."/>
            <person name="Kataoka E."/>
            <person name="Keightley P.D."/>
            <person name="Kheradpour P."/>
            <person name="Kirkness E.F."/>
            <person name="Koerich L.B."/>
            <person name="Kristiansen K."/>
            <person name="Kudrna D."/>
            <person name="Kulathinal R.J."/>
            <person name="Kumar S."/>
            <person name="Kwok R."/>
            <person name="Lander E."/>
            <person name="Langley C.H."/>
            <person name="Lapoint R."/>
            <person name="Lazzaro B.P."/>
            <person name="Lee S.J."/>
            <person name="Levesque L."/>
            <person name="Li R."/>
            <person name="Lin C.F."/>
            <person name="Lin M.F."/>
            <person name="Lindblad-Toh K."/>
            <person name="Llopart A."/>
            <person name="Long M."/>
            <person name="Low L."/>
            <person name="Lozovsky E."/>
            <person name="Lu J."/>
            <person name="Luo M."/>
            <person name="Machado C.A."/>
            <person name="Makalowski W."/>
            <person name="Marzo M."/>
            <person name="Matsuda M."/>
            <person name="Matzkin L."/>
            <person name="McAllister B."/>
            <person name="McBride C.S."/>
            <person name="McKernan B."/>
            <person name="McKernan K."/>
            <person name="Mendez-Lago M."/>
            <person name="Minx P."/>
            <person name="Mollenhauer M.U."/>
            <person name="Montooth K."/>
            <person name="Mount S.M."/>
            <person name="Mu X."/>
            <person name="Myers E."/>
            <person name="Negre B."/>
            <person name="Newfeld S."/>
            <person name="Nielsen R."/>
            <person name="Noor M.A."/>
            <person name="O'Grady P."/>
            <person name="Pachter L."/>
            <person name="Papaceit M."/>
            <person name="Parisi M.J."/>
            <person name="Parisi M."/>
            <person name="Parts L."/>
            <person name="Pedersen J.S."/>
            <person name="Pesole G."/>
            <person name="Phillippy A.M."/>
            <person name="Ponting C.P."/>
            <person name="Pop M."/>
            <person name="Porcelli D."/>
            <person name="Powell J.R."/>
            <person name="Prohaska S."/>
            <person name="Pruitt K."/>
            <person name="Puig M."/>
            <person name="Quesneville H."/>
            <person name="Ram K.R."/>
            <person name="Rand D."/>
            <person name="Rasmussen M.D."/>
            <person name="Reed L.K."/>
            <person name="Reenan R."/>
            <person name="Reily A."/>
            <person name="Remington K.A."/>
            <person name="Rieger T.T."/>
            <person name="Ritchie M.G."/>
            <person name="Robin C."/>
            <person name="Rogers Y.H."/>
            <person name="Rohde C."/>
            <person name="Rozas J."/>
            <person name="Rubenfield M.J."/>
            <person name="Ruiz A."/>
            <person name="Russo S."/>
            <person name="Salzberg S.L."/>
            <person name="Sanchez-Gracia A."/>
            <person name="Saranga D.J."/>
            <person name="Sato H."/>
            <person name="Schaeffer S.W."/>
            <person name="Schatz M.C."/>
            <person name="Schlenke T."/>
            <person name="Schwartz R."/>
            <person name="Segarra C."/>
            <person name="Singh R.S."/>
            <person name="Sirot L."/>
            <person name="Sirota M."/>
            <person name="Sisneros N.B."/>
            <person name="Smith C.D."/>
            <person name="Smith T.F."/>
            <person name="Spieth J."/>
            <person name="Stage D.E."/>
            <person name="Stark A."/>
            <person name="Stephan W."/>
            <person name="Strausberg R.L."/>
            <person name="Strempel S."/>
            <person name="Sturgill D."/>
            <person name="Sutton G."/>
            <person name="Sutton G.G."/>
            <person name="Tao W."/>
            <person name="Teichmann S."/>
            <person name="Tobari Y.N."/>
            <person name="Tomimura Y."/>
            <person name="Tsolas J.M."/>
            <person name="Valente V.L."/>
            <person name="Venter E."/>
            <person name="Venter J.C."/>
            <person name="Vicario S."/>
            <person name="Vieira F.G."/>
            <person name="Vilella A.J."/>
            <person name="Villasante A."/>
            <person name="Walenz B."/>
            <person name="Wang J."/>
            <person name="Wasserman M."/>
            <person name="Watts T."/>
            <person name="Wilson D."/>
            <person name="Wilson R.K."/>
            <person name="Wing R.A."/>
            <person name="Wolfner M.F."/>
            <person name="Wong A."/>
            <person name="Wong G.K."/>
            <person name="Wu C.I."/>
            <person name="Wu G."/>
            <person name="Yamamoto D."/>
            <person name="Yang H.P."/>
            <person name="Yang S.P."/>
            <person name="Yorke J.A."/>
            <person name="Yoshida K."/>
            <person name="Zdobnov E."/>
            <person name="Zhang P."/>
            <person name="Zhang Y."/>
            <person name="Zimin A.V."/>
            <person name="Baldwin J."/>
            <person name="Abdouelleil A."/>
            <person name="Abdulkadir J."/>
            <person name="Abebe A."/>
            <person name="Abera B."/>
            <person name="Abreu J."/>
            <person name="Acer S.C."/>
            <person name="Aftuck L."/>
            <person name="Alexander A."/>
            <person name="An P."/>
            <person name="Anderson E."/>
            <person name="Anderson S."/>
            <person name="Arachi H."/>
            <person name="Azer M."/>
            <person name="Bachantsang P."/>
            <person name="Barry A."/>
            <person name="Bayul T."/>
            <person name="Berlin A."/>
            <person name="Bessette D."/>
            <person name="Bloom T."/>
            <person name="Blye J."/>
            <person name="Boguslavskiy L."/>
            <person name="Bonnet C."/>
            <person name="Boukhgalter B."/>
            <person name="Bourzgui I."/>
            <person name="Brown A."/>
            <person name="Cahill P."/>
            <person name="Channer S."/>
            <person name="Cheshatsang Y."/>
            <person name="Chuda L."/>
            <person name="Citroen M."/>
            <person name="Collymore A."/>
            <person name="Cooke P."/>
            <person name="Costello M."/>
            <person name="D'Aco K."/>
            <person name="Daza R."/>
            <person name="De Haan G."/>
            <person name="DeGray S."/>
            <person name="DeMaso C."/>
            <person name="Dhargay N."/>
            <person name="Dooley K."/>
            <person name="Dooley E."/>
            <person name="Doricent M."/>
            <person name="Dorje P."/>
            <person name="Dorjee K."/>
            <person name="Dupes A."/>
            <person name="Elong R."/>
            <person name="Falk J."/>
            <person name="Farina A."/>
            <person name="Faro S."/>
            <person name="Ferguson D."/>
            <person name="Fisher S."/>
            <person name="Foley C.D."/>
            <person name="Franke A."/>
            <person name="Friedrich D."/>
            <person name="Gadbois L."/>
            <person name="Gearin G."/>
            <person name="Gearin C.R."/>
            <person name="Giannoukos G."/>
            <person name="Goode T."/>
            <person name="Graham J."/>
            <person name="Grandbois E."/>
            <person name="Grewal S."/>
            <person name="Gyaltsen K."/>
            <person name="Hafez N."/>
            <person name="Hagos B."/>
            <person name="Hall J."/>
            <person name="Henson C."/>
            <person name="Hollinger A."/>
            <person name="Honan T."/>
            <person name="Huard M.D."/>
            <person name="Hughes L."/>
            <person name="Hurhula B."/>
            <person name="Husby M.E."/>
            <person name="Kamat A."/>
            <person name="Kanga B."/>
            <person name="Kashin S."/>
            <person name="Khazanovich D."/>
            <person name="Kisner P."/>
            <person name="Lance K."/>
            <person name="Lara M."/>
            <person name="Lee W."/>
            <person name="Lennon N."/>
            <person name="Letendre F."/>
            <person name="LeVine R."/>
            <person name="Lipovsky A."/>
            <person name="Liu X."/>
            <person name="Liu J."/>
            <person name="Liu S."/>
            <person name="Lokyitsang T."/>
            <person name="Lokyitsang Y."/>
            <person name="Lubonja R."/>
            <person name="Lui A."/>
            <person name="MacDonald P."/>
            <person name="Magnisalis V."/>
            <person name="Maru K."/>
            <person name="Matthews C."/>
            <person name="McCusker W."/>
            <person name="McDonough S."/>
            <person name="Mehta T."/>
            <person name="Meldrim J."/>
            <person name="Meneus L."/>
            <person name="Mihai O."/>
            <person name="Mihalev A."/>
            <person name="Mihova T."/>
            <person name="Mittelman R."/>
            <person name="Mlenga V."/>
            <person name="Montmayeur A."/>
            <person name="Mulrain L."/>
            <person name="Navidi A."/>
            <person name="Naylor J."/>
            <person name="Negash T."/>
            <person name="Nguyen T."/>
            <person name="Nguyen N."/>
            <person name="Nicol R."/>
            <person name="Norbu C."/>
            <person name="Norbu N."/>
            <person name="Novod N."/>
            <person name="O'Neill B."/>
            <person name="Osman S."/>
            <person name="Markiewicz E."/>
            <person name="Oyono O.L."/>
            <person name="Patti C."/>
            <person name="Phunkhang P."/>
            <person name="Pierre F."/>
            <person name="Priest M."/>
            <person name="Raghuraman S."/>
            <person name="Rege F."/>
            <person name="Reyes R."/>
            <person name="Rise C."/>
            <person name="Rogov P."/>
            <person name="Ross K."/>
            <person name="Ryan E."/>
            <person name="Settipalli S."/>
            <person name="Shea T."/>
            <person name="Sherpa N."/>
            <person name="Shi L."/>
            <person name="Shih D."/>
            <person name="Sparrow T."/>
            <person name="Spaulding J."/>
            <person name="Stalker J."/>
            <person name="Stange-Thomann N."/>
            <person name="Stavropoulos S."/>
            <person name="Stone C."/>
            <person name="Strader C."/>
            <person name="Tesfaye S."/>
            <person name="Thomson T."/>
            <person name="Thoulutsang Y."/>
            <person name="Thoulutsang D."/>
            <person name="Topham K."/>
            <person name="Topping I."/>
            <person name="Tsamla T."/>
            <person name="Vassiliev H."/>
            <person name="Vo A."/>
            <person name="Wangchuk T."/>
            <person name="Wangdi T."/>
            <person name="Weiand M."/>
            <person name="Wilkinson J."/>
            <person name="Wilson A."/>
            <person name="Yadav S."/>
            <person name="Young G."/>
            <person name="Yu Q."/>
            <person name="Zembek L."/>
            <person name="Zhong D."/>
            <person name="Zimmer A."/>
            <person name="Zwirko Z."/>
            <person name="Jaffe D.B."/>
            <person name="Alvarez P."/>
            <person name="Brockman W."/>
            <person name="Butler J."/>
            <person name="Chin C."/>
            <person name="Gnerre S."/>
            <person name="Grabherr M."/>
            <person name="Kleber M."/>
            <person name="Mauceli E."/>
            <person name="MacCallum I."/>
        </authorList>
    </citation>
    <scope>NUCLEOTIDE SEQUENCE [LARGE SCALE GENOMIC DNA]</scope>
    <source>
        <strain evidence="2">Rob3c / Tucson 14021-0248.25</strain>
    </source>
</reference>
<dbReference type="Proteomes" id="UP000001292">
    <property type="component" value="Unassembled WGS sequence"/>
</dbReference>
<dbReference type="EMBL" id="CH480818">
    <property type="protein sequence ID" value="EDW51833.1"/>
    <property type="molecule type" value="Genomic_DNA"/>
</dbReference>
<name>B4HXQ3_DROSE</name>